<dbReference type="RefSeq" id="WP_126140901.1">
    <property type="nucleotide sequence ID" value="NZ_RXHU01000023.1"/>
</dbReference>
<evidence type="ECO:0000313" key="1">
    <source>
        <dbReference type="EMBL" id="RTE10030.1"/>
    </source>
</evidence>
<organism evidence="1 2">
    <name type="scientific">Paenibacillus whitsoniae</name>
    <dbReference type="NCBI Taxonomy" id="2496558"/>
    <lineage>
        <taxon>Bacteria</taxon>
        <taxon>Bacillati</taxon>
        <taxon>Bacillota</taxon>
        <taxon>Bacilli</taxon>
        <taxon>Bacillales</taxon>
        <taxon>Paenibacillaceae</taxon>
        <taxon>Paenibacillus</taxon>
    </lineage>
</organism>
<reference evidence="1 2" key="1">
    <citation type="submission" date="2018-12" db="EMBL/GenBank/DDBJ databases">
        <title>Bacillus ochoae sp. nov., Paenibacillus whitsoniae sp. nov., Paenibacillus spiritus sp. nov. Isolated from the Mars Exploration Rover during spacecraft assembly.</title>
        <authorList>
            <person name="Seuylemezian A."/>
            <person name="Vaishampayan P."/>
        </authorList>
    </citation>
    <scope>NUCLEOTIDE SEQUENCE [LARGE SCALE GENOMIC DNA]</scope>
    <source>
        <strain evidence="1 2">MER 54</strain>
    </source>
</reference>
<gene>
    <name evidence="1" type="ORF">EJQ19_09120</name>
</gene>
<accession>A0A3S0ACV7</accession>
<dbReference type="OrthoDB" id="2627454at2"/>
<dbReference type="EMBL" id="RXHU01000023">
    <property type="protein sequence ID" value="RTE10030.1"/>
    <property type="molecule type" value="Genomic_DNA"/>
</dbReference>
<keyword evidence="2" id="KW-1185">Reference proteome</keyword>
<evidence type="ECO:0000313" key="2">
    <source>
        <dbReference type="Proteomes" id="UP000276128"/>
    </source>
</evidence>
<dbReference type="AlphaFoldDB" id="A0A3S0ACV7"/>
<proteinExistence type="predicted"/>
<sequence length="67" mass="7495">MSFADLLASFIGRTVEIYFAMNPPIVGQLMSVDGCIFTIQINNTYYYSPPVTVTIVEEEIAFVRIIA</sequence>
<protein>
    <recommendedName>
        <fullName evidence="3">DUF2642 domain-containing protein</fullName>
    </recommendedName>
</protein>
<evidence type="ECO:0008006" key="3">
    <source>
        <dbReference type="Google" id="ProtNLM"/>
    </source>
</evidence>
<name>A0A3S0ACV7_9BACL</name>
<comment type="caution">
    <text evidence="1">The sequence shown here is derived from an EMBL/GenBank/DDBJ whole genome shotgun (WGS) entry which is preliminary data.</text>
</comment>
<dbReference type="Proteomes" id="UP000276128">
    <property type="component" value="Unassembled WGS sequence"/>
</dbReference>